<dbReference type="EMBL" id="BQNB010021710">
    <property type="protein sequence ID" value="GJU09248.1"/>
    <property type="molecule type" value="Genomic_DNA"/>
</dbReference>
<evidence type="ECO:0000313" key="2">
    <source>
        <dbReference type="Proteomes" id="UP001151760"/>
    </source>
</evidence>
<keyword evidence="2" id="KW-1185">Reference proteome</keyword>
<evidence type="ECO:0000313" key="1">
    <source>
        <dbReference type="EMBL" id="GJU09248.1"/>
    </source>
</evidence>
<name>A0ABQ5J9R9_9ASTR</name>
<reference evidence="1" key="1">
    <citation type="journal article" date="2022" name="Int. J. Mol. Sci.">
        <title>Draft Genome of Tanacetum Coccineum: Genomic Comparison of Closely Related Tanacetum-Family Plants.</title>
        <authorList>
            <person name="Yamashiro T."/>
            <person name="Shiraishi A."/>
            <person name="Nakayama K."/>
            <person name="Satake H."/>
        </authorList>
    </citation>
    <scope>NUCLEOTIDE SEQUENCE</scope>
</reference>
<accession>A0ABQ5J9R9</accession>
<organism evidence="1 2">
    <name type="scientific">Tanacetum coccineum</name>
    <dbReference type="NCBI Taxonomy" id="301880"/>
    <lineage>
        <taxon>Eukaryota</taxon>
        <taxon>Viridiplantae</taxon>
        <taxon>Streptophyta</taxon>
        <taxon>Embryophyta</taxon>
        <taxon>Tracheophyta</taxon>
        <taxon>Spermatophyta</taxon>
        <taxon>Magnoliopsida</taxon>
        <taxon>eudicotyledons</taxon>
        <taxon>Gunneridae</taxon>
        <taxon>Pentapetalae</taxon>
        <taxon>asterids</taxon>
        <taxon>campanulids</taxon>
        <taxon>Asterales</taxon>
        <taxon>Asteraceae</taxon>
        <taxon>Asteroideae</taxon>
        <taxon>Anthemideae</taxon>
        <taxon>Anthemidinae</taxon>
        <taxon>Tanacetum</taxon>
    </lineage>
</organism>
<sequence>MDVFYSRNRWLVLFPNQQNKNVGAIPLPAGTDGCFCTNEGIYMTTLFHIGGFTFSLKEKLESSLVELGCWSAVSDTILKSTELGAEAKGSLVLKLEDLTLETQLKSQWVSES</sequence>
<protein>
    <submittedName>
        <fullName evidence="1">Uncharacterized protein</fullName>
    </submittedName>
</protein>
<dbReference type="Proteomes" id="UP001151760">
    <property type="component" value="Unassembled WGS sequence"/>
</dbReference>
<comment type="caution">
    <text evidence="1">The sequence shown here is derived from an EMBL/GenBank/DDBJ whole genome shotgun (WGS) entry which is preliminary data.</text>
</comment>
<proteinExistence type="predicted"/>
<gene>
    <name evidence="1" type="ORF">Tco_1125678</name>
</gene>
<reference evidence="1" key="2">
    <citation type="submission" date="2022-01" db="EMBL/GenBank/DDBJ databases">
        <authorList>
            <person name="Yamashiro T."/>
            <person name="Shiraishi A."/>
            <person name="Satake H."/>
            <person name="Nakayama K."/>
        </authorList>
    </citation>
    <scope>NUCLEOTIDE SEQUENCE</scope>
</reference>